<evidence type="ECO:0000313" key="2">
    <source>
        <dbReference type="Proteomes" id="UP001497623"/>
    </source>
</evidence>
<name>A0AAV2SA13_MEGNR</name>
<comment type="caution">
    <text evidence="1">The sequence shown here is derived from an EMBL/GenBank/DDBJ whole genome shotgun (WGS) entry which is preliminary data.</text>
</comment>
<keyword evidence="2" id="KW-1185">Reference proteome</keyword>
<proteinExistence type="predicted"/>
<sequence length="294" mass="33887">MSLVVVMAETNCDMKSLFQEMLSADNIEEAENVGDKLTFQISHEAFFKLVSELMKLIFNARYINKNMILNPEKCSNSFIQLGLMSFKCNFLIFHYDERSNDYLMHTNILITISQLDVDKYISCLDGNLIIILNLIQLIHVLFDNKYFATSEAEIAITKAARKFKKMPNDFLNELYVNVMDLLAQLILTSIKSLEKNYIINIIPVSHSIVFFFRIYFMIAENILESGYVPFVGKSTNSSIAVMTNCILLFQAKLITSDLDSIHWSNIICRMEKLRVTLQIIICLIYQENISKGFL</sequence>
<dbReference type="EMBL" id="CAXKWB010051356">
    <property type="protein sequence ID" value="CAL4171396.1"/>
    <property type="molecule type" value="Genomic_DNA"/>
</dbReference>
<dbReference type="AlphaFoldDB" id="A0AAV2SA13"/>
<protein>
    <submittedName>
        <fullName evidence="1">Uncharacterized protein</fullName>
    </submittedName>
</protein>
<gene>
    <name evidence="1" type="ORF">MNOR_LOCUS34107</name>
</gene>
<reference evidence="1 2" key="1">
    <citation type="submission" date="2024-05" db="EMBL/GenBank/DDBJ databases">
        <authorList>
            <person name="Wallberg A."/>
        </authorList>
    </citation>
    <scope>NUCLEOTIDE SEQUENCE [LARGE SCALE GENOMIC DNA]</scope>
</reference>
<dbReference type="Proteomes" id="UP001497623">
    <property type="component" value="Unassembled WGS sequence"/>
</dbReference>
<accession>A0AAV2SA13</accession>
<evidence type="ECO:0000313" key="1">
    <source>
        <dbReference type="EMBL" id="CAL4171396.1"/>
    </source>
</evidence>
<organism evidence="1 2">
    <name type="scientific">Meganyctiphanes norvegica</name>
    <name type="common">Northern krill</name>
    <name type="synonym">Thysanopoda norvegica</name>
    <dbReference type="NCBI Taxonomy" id="48144"/>
    <lineage>
        <taxon>Eukaryota</taxon>
        <taxon>Metazoa</taxon>
        <taxon>Ecdysozoa</taxon>
        <taxon>Arthropoda</taxon>
        <taxon>Crustacea</taxon>
        <taxon>Multicrustacea</taxon>
        <taxon>Malacostraca</taxon>
        <taxon>Eumalacostraca</taxon>
        <taxon>Eucarida</taxon>
        <taxon>Euphausiacea</taxon>
        <taxon>Euphausiidae</taxon>
        <taxon>Meganyctiphanes</taxon>
    </lineage>
</organism>